<dbReference type="Proteomes" id="UP000297065">
    <property type="component" value="Chromosome"/>
</dbReference>
<dbReference type="OrthoDB" id="5323702at2"/>
<accession>A0A4P7UFK4</accession>
<evidence type="ECO:0008006" key="3">
    <source>
        <dbReference type="Google" id="ProtNLM"/>
    </source>
</evidence>
<organism evidence="1 2">
    <name type="scientific">Desulfovibrio desulfuricans</name>
    <dbReference type="NCBI Taxonomy" id="876"/>
    <lineage>
        <taxon>Bacteria</taxon>
        <taxon>Pseudomonadati</taxon>
        <taxon>Thermodesulfobacteriota</taxon>
        <taxon>Desulfovibrionia</taxon>
        <taxon>Desulfovibrionales</taxon>
        <taxon>Desulfovibrionaceae</taxon>
        <taxon>Desulfovibrio</taxon>
    </lineage>
</organism>
<dbReference type="InterPro" id="IPR001451">
    <property type="entry name" value="Hexapep"/>
</dbReference>
<dbReference type="Pfam" id="PF00132">
    <property type="entry name" value="Hexapep"/>
    <property type="match status" value="1"/>
</dbReference>
<evidence type="ECO:0000313" key="1">
    <source>
        <dbReference type="EMBL" id="QCC84755.1"/>
    </source>
</evidence>
<name>A0A4P7UFK4_DESDE</name>
<protein>
    <recommendedName>
        <fullName evidence="3">Serine O-acetyltransferase</fullName>
    </recommendedName>
</protein>
<dbReference type="AlphaFoldDB" id="A0A4P7UFK4"/>
<reference evidence="1 2" key="1">
    <citation type="submission" date="2019-02" db="EMBL/GenBank/DDBJ databases">
        <title>Complete Genome Sequence of Desulfovibrio desulfuricans IC1, a Sulfonate Utilizing Anaerobe.</title>
        <authorList>
            <person name="Day L.A."/>
            <person name="De Leon K.B."/>
            <person name="Wall J.D."/>
        </authorList>
    </citation>
    <scope>NUCLEOTIDE SEQUENCE [LARGE SCALE GENOMIC DNA]</scope>
    <source>
        <strain evidence="1 2">IC1</strain>
    </source>
</reference>
<dbReference type="InterPro" id="IPR011004">
    <property type="entry name" value="Trimer_LpxA-like_sf"/>
</dbReference>
<gene>
    <name evidence="1" type="ORF">DDIC_02445</name>
</gene>
<dbReference type="Gene3D" id="2.160.10.10">
    <property type="entry name" value="Hexapeptide repeat proteins"/>
    <property type="match status" value="1"/>
</dbReference>
<dbReference type="SUPFAM" id="SSF51161">
    <property type="entry name" value="Trimeric LpxA-like enzymes"/>
    <property type="match status" value="1"/>
</dbReference>
<evidence type="ECO:0000313" key="2">
    <source>
        <dbReference type="Proteomes" id="UP000297065"/>
    </source>
</evidence>
<sequence length="225" mass="24914">MEEHKKPLRHGCQDMGNLDSQCISFLKRQLALLYDISEIEEKLLRKYSPITLAEACACVAGYKRKIIPSILHASFMCIYTHNMRKYLCNTDLFDALYVVCRSVFSVDMYGASLPPHVFFEHPLGTVIGRAALGDFLTVFQGVTIGGSIDAAEERQYPTIGKNVILYAHSAVIGQCVVGNNVVLGSGARVINSDIPDNSLVFGVSPNLVIKRLHQERYSQLSPFTA</sequence>
<dbReference type="RefSeq" id="WP_136398981.1">
    <property type="nucleotide sequence ID" value="NZ_CP036295.1"/>
</dbReference>
<dbReference type="EMBL" id="CP036295">
    <property type="protein sequence ID" value="QCC84755.1"/>
    <property type="molecule type" value="Genomic_DNA"/>
</dbReference>
<dbReference type="PANTHER" id="PTHR42811">
    <property type="entry name" value="SERINE ACETYLTRANSFERASE"/>
    <property type="match status" value="1"/>
</dbReference>
<proteinExistence type="predicted"/>